<dbReference type="AlphaFoldDB" id="A0A1R3HIQ0"/>
<comment type="caution">
    <text evidence="2">The sequence shown here is derived from an EMBL/GenBank/DDBJ whole genome shotgun (WGS) entry which is preliminary data.</text>
</comment>
<evidence type="ECO:0000313" key="2">
    <source>
        <dbReference type="EMBL" id="OMO70201.1"/>
    </source>
</evidence>
<feature type="chain" id="PRO_5012367826" evidence="1">
    <location>
        <begin position="22"/>
        <end position="62"/>
    </location>
</feature>
<sequence>MSTLMFIPRWVVCCLPQPTLFTPFPGAPPIPQNVPHSASMPFTLGGNQAPPYPQPIAAPSFA</sequence>
<reference evidence="2 3" key="1">
    <citation type="submission" date="2013-09" db="EMBL/GenBank/DDBJ databases">
        <title>Corchorus capsularis genome sequencing.</title>
        <authorList>
            <person name="Alam M."/>
            <person name="Haque M.S."/>
            <person name="Islam M.S."/>
            <person name="Emdad E.M."/>
            <person name="Islam M.M."/>
            <person name="Ahmed B."/>
            <person name="Halim A."/>
            <person name="Hossen Q.M.M."/>
            <person name="Hossain M.Z."/>
            <person name="Ahmed R."/>
            <person name="Khan M.M."/>
            <person name="Islam R."/>
            <person name="Rashid M.M."/>
            <person name="Khan S.A."/>
            <person name="Rahman M.S."/>
            <person name="Alam M."/>
        </authorList>
    </citation>
    <scope>NUCLEOTIDE SEQUENCE [LARGE SCALE GENOMIC DNA]</scope>
    <source>
        <strain evidence="3">cv. CVL-1</strain>
        <tissue evidence="2">Whole seedling</tissue>
    </source>
</reference>
<gene>
    <name evidence="2" type="ORF">CCACVL1_19061</name>
</gene>
<accession>A0A1R3HIQ0</accession>
<keyword evidence="1" id="KW-0732">Signal</keyword>
<proteinExistence type="predicted"/>
<feature type="signal peptide" evidence="1">
    <location>
        <begin position="1"/>
        <end position="21"/>
    </location>
</feature>
<dbReference type="Proteomes" id="UP000188268">
    <property type="component" value="Unassembled WGS sequence"/>
</dbReference>
<evidence type="ECO:0000313" key="3">
    <source>
        <dbReference type="Proteomes" id="UP000188268"/>
    </source>
</evidence>
<name>A0A1R3HIQ0_COCAP</name>
<keyword evidence="3" id="KW-1185">Reference proteome</keyword>
<dbReference type="Gramene" id="OMO70201">
    <property type="protein sequence ID" value="OMO70201"/>
    <property type="gene ID" value="CCACVL1_19061"/>
</dbReference>
<organism evidence="2 3">
    <name type="scientific">Corchorus capsularis</name>
    <name type="common">Jute</name>
    <dbReference type="NCBI Taxonomy" id="210143"/>
    <lineage>
        <taxon>Eukaryota</taxon>
        <taxon>Viridiplantae</taxon>
        <taxon>Streptophyta</taxon>
        <taxon>Embryophyta</taxon>
        <taxon>Tracheophyta</taxon>
        <taxon>Spermatophyta</taxon>
        <taxon>Magnoliopsida</taxon>
        <taxon>eudicotyledons</taxon>
        <taxon>Gunneridae</taxon>
        <taxon>Pentapetalae</taxon>
        <taxon>rosids</taxon>
        <taxon>malvids</taxon>
        <taxon>Malvales</taxon>
        <taxon>Malvaceae</taxon>
        <taxon>Grewioideae</taxon>
        <taxon>Apeibeae</taxon>
        <taxon>Corchorus</taxon>
    </lineage>
</organism>
<dbReference type="EMBL" id="AWWV01011836">
    <property type="protein sequence ID" value="OMO70201.1"/>
    <property type="molecule type" value="Genomic_DNA"/>
</dbReference>
<protein>
    <submittedName>
        <fullName evidence="2">Uncharacterized protein</fullName>
    </submittedName>
</protein>
<evidence type="ECO:0000256" key="1">
    <source>
        <dbReference type="SAM" id="SignalP"/>
    </source>
</evidence>